<dbReference type="KEGG" id="dku:Desku_2257"/>
<dbReference type="GO" id="GO:0005524">
    <property type="term" value="F:ATP binding"/>
    <property type="evidence" value="ECO:0007669"/>
    <property type="project" value="UniProtKB-KW"/>
</dbReference>
<dbReference type="Pfam" id="PF00005">
    <property type="entry name" value="ABC_tran"/>
    <property type="match status" value="1"/>
</dbReference>
<dbReference type="PROSITE" id="PS50893">
    <property type="entry name" value="ABC_TRANSPORTER_2"/>
    <property type="match status" value="1"/>
</dbReference>
<dbReference type="GO" id="GO:0016887">
    <property type="term" value="F:ATP hydrolysis activity"/>
    <property type="evidence" value="ECO:0007669"/>
    <property type="project" value="InterPro"/>
</dbReference>
<dbReference type="PROSITE" id="PS00211">
    <property type="entry name" value="ABC_TRANSPORTER_1"/>
    <property type="match status" value="1"/>
</dbReference>
<evidence type="ECO:0000256" key="2">
    <source>
        <dbReference type="ARBA" id="ARBA00022741"/>
    </source>
</evidence>
<feature type="domain" description="ABC transporter" evidence="4">
    <location>
        <begin position="8"/>
        <end position="246"/>
    </location>
</feature>
<name>A0AAU8PAV6_DESK7</name>
<evidence type="ECO:0000313" key="6">
    <source>
        <dbReference type="Proteomes" id="UP000009229"/>
    </source>
</evidence>
<keyword evidence="2" id="KW-0547">Nucleotide-binding</keyword>
<dbReference type="SUPFAM" id="SSF52540">
    <property type="entry name" value="P-loop containing nucleoside triphosphate hydrolases"/>
    <property type="match status" value="1"/>
</dbReference>
<dbReference type="AlphaFoldDB" id="A0AAU8PAV6"/>
<dbReference type="InterPro" id="IPR003439">
    <property type="entry name" value="ABC_transporter-like_ATP-bd"/>
</dbReference>
<gene>
    <name evidence="5" type="ordered locus">Desku_2257</name>
</gene>
<dbReference type="EMBL" id="CP002770">
    <property type="protein sequence ID" value="AEG15794.1"/>
    <property type="molecule type" value="Genomic_DNA"/>
</dbReference>
<proteinExistence type="inferred from homology"/>
<protein>
    <submittedName>
        <fullName evidence="5">Phosphonate-transporting ATPase</fullName>
        <ecNumber evidence="5">3.6.3.28</ecNumber>
    </submittedName>
</protein>
<dbReference type="InterPro" id="IPR017871">
    <property type="entry name" value="ABC_transporter-like_CS"/>
</dbReference>
<dbReference type="Proteomes" id="UP000009229">
    <property type="component" value="Chromosome"/>
</dbReference>
<evidence type="ECO:0000259" key="4">
    <source>
        <dbReference type="PROSITE" id="PS50893"/>
    </source>
</evidence>
<comment type="similarity">
    <text evidence="1">Belongs to the ABC transporter superfamily.</text>
</comment>
<dbReference type="InterPro" id="IPR003593">
    <property type="entry name" value="AAA+_ATPase"/>
</dbReference>
<organism evidence="5 6">
    <name type="scientific">Desulfofundulus kuznetsovii (strain DSM 6115 / VKM B-1805 / 17)</name>
    <name type="common">Desulfotomaculum kuznetsovii</name>
    <dbReference type="NCBI Taxonomy" id="760568"/>
    <lineage>
        <taxon>Bacteria</taxon>
        <taxon>Bacillati</taxon>
        <taxon>Bacillota</taxon>
        <taxon>Clostridia</taxon>
        <taxon>Eubacteriales</taxon>
        <taxon>Peptococcaceae</taxon>
        <taxon>Desulfofundulus</taxon>
    </lineage>
</organism>
<accession>A0AAU8PAV6</accession>
<dbReference type="InterPro" id="IPR027417">
    <property type="entry name" value="P-loop_NTPase"/>
</dbReference>
<evidence type="ECO:0000256" key="3">
    <source>
        <dbReference type="ARBA" id="ARBA00022840"/>
    </source>
</evidence>
<evidence type="ECO:0000313" key="5">
    <source>
        <dbReference type="EMBL" id="AEG15794.1"/>
    </source>
</evidence>
<dbReference type="PANTHER" id="PTHR42798:SF7">
    <property type="entry name" value="ALPHA-D-RIBOSE 1-METHYLPHOSPHONATE 5-TRIPHOSPHATE SYNTHASE SUBUNIT PHNL"/>
    <property type="match status" value="1"/>
</dbReference>
<dbReference type="PANTHER" id="PTHR42798">
    <property type="entry name" value="LIPOPROTEIN-RELEASING SYSTEM ATP-BINDING PROTEIN LOLD"/>
    <property type="match status" value="1"/>
</dbReference>
<sequence>MTEILRVLRLTKIFKLHLLGGKEVVGCKDISFNLGAGEVLGIQGPSGAGKSTVLKCIYRSYVASTGQVFYRSINGVIDLLQAQERDILELRRQEIGYVSQFLRVVPRVSALQVVAEGLLLQGREESSALRDAGRLLTYLGIPRELWDASPATYSGGQQQRINVARAVVTRPRLLLLDEPTASLDEQSKRRVNDLILDLKRSGTAILMVSHDRESLEQVADRMLFLDNVSENQSGEGNRLAFKVAHH</sequence>
<dbReference type="RefSeq" id="WP_013823308.1">
    <property type="nucleotide sequence ID" value="NC_015573.1"/>
</dbReference>
<keyword evidence="5" id="KW-0378">Hydrolase</keyword>
<evidence type="ECO:0000256" key="1">
    <source>
        <dbReference type="ARBA" id="ARBA00005417"/>
    </source>
</evidence>
<reference evidence="6" key="1">
    <citation type="submission" date="2011-05" db="EMBL/GenBank/DDBJ databases">
        <title>Complete sequence of Desulfotomaculum kuznetsovii DSM 6115.</title>
        <authorList>
            <person name="Lucas S."/>
            <person name="Han J."/>
            <person name="Lapidus A."/>
            <person name="Cheng J.-F."/>
            <person name="Goodwin L."/>
            <person name="Pitluck S."/>
            <person name="Peters L."/>
            <person name="Mikhailova N."/>
            <person name="Lu M."/>
            <person name="Saunders E."/>
            <person name="Han C."/>
            <person name="Tapia R."/>
            <person name="Land M."/>
            <person name="Hauser L."/>
            <person name="Kyrpides N."/>
            <person name="Ivanova N."/>
            <person name="Pagani I."/>
            <person name="Nazina T."/>
            <person name="Ivanova A."/>
            <person name="Parshina S."/>
            <person name="Kuever J."/>
            <person name="Muyzer G."/>
            <person name="Plugge C."/>
            <person name="Stams A."/>
            <person name="Woyke T."/>
        </authorList>
    </citation>
    <scope>NUCLEOTIDE SEQUENCE [LARGE SCALE GENOMIC DNA]</scope>
    <source>
        <strain evidence="6">DSM 6115 / VKM B-1805 / 17</strain>
    </source>
</reference>
<dbReference type="SMART" id="SM00382">
    <property type="entry name" value="AAA"/>
    <property type="match status" value="1"/>
</dbReference>
<dbReference type="Gene3D" id="3.40.50.300">
    <property type="entry name" value="P-loop containing nucleotide triphosphate hydrolases"/>
    <property type="match status" value="1"/>
</dbReference>
<keyword evidence="3" id="KW-0067">ATP-binding</keyword>
<dbReference type="EC" id="3.6.3.28" evidence="5"/>
<keyword evidence="6" id="KW-1185">Reference proteome</keyword>